<evidence type="ECO:0000256" key="1">
    <source>
        <dbReference type="ARBA" id="ARBA00022737"/>
    </source>
</evidence>
<proteinExistence type="predicted"/>
<dbReference type="RefSeq" id="WP_090396092.1">
    <property type="nucleotide sequence ID" value="NZ_FNEN01000002.1"/>
</dbReference>
<dbReference type="InterPro" id="IPR011990">
    <property type="entry name" value="TPR-like_helical_dom_sf"/>
</dbReference>
<dbReference type="AlphaFoldDB" id="A0A1G8KLG8"/>
<keyword evidence="6" id="KW-1185">Reference proteome</keyword>
<dbReference type="EMBL" id="FNEN01000002">
    <property type="protein sequence ID" value="SDI44226.1"/>
    <property type="molecule type" value="Genomic_DNA"/>
</dbReference>
<dbReference type="PANTHER" id="PTHR45586">
    <property type="entry name" value="TPR REPEAT-CONTAINING PROTEIN PA4667"/>
    <property type="match status" value="1"/>
</dbReference>
<dbReference type="InterPro" id="IPR001763">
    <property type="entry name" value="Rhodanese-like_dom"/>
</dbReference>
<protein>
    <submittedName>
        <fullName evidence="5">Tetratricopeptide repeat-containing protein</fullName>
    </submittedName>
</protein>
<evidence type="ECO:0000259" key="4">
    <source>
        <dbReference type="PROSITE" id="PS50206"/>
    </source>
</evidence>
<dbReference type="SUPFAM" id="SSF48452">
    <property type="entry name" value="TPR-like"/>
    <property type="match status" value="2"/>
</dbReference>
<feature type="repeat" description="TPR" evidence="3">
    <location>
        <begin position="11"/>
        <end position="44"/>
    </location>
</feature>
<sequence>MGQVIPFIQNPEYFFKQGVSSYQNKDWRRSIRYLKRAIELRPLEGVFHCQLAAVLSDMAQYERSNEILLHVLDHVDEHLYDCYYFLANNYACLGLFDKAREAALHYLSGSPEGEFIEDTKELLEVINLEEDDDFFTTDDEFVLRYERVGRLIAEKHYQKAEKLLGELLKEYPDHDALYNQYARALHLQGRSDEAIDCLQALLEETTYVPAVCQLTLLLEDQQDRRKAERWKKQLRQLAPLNKAHMHKWAATLCRLGEYEQAFLAFLFLQRHGTPDKGGAFFYRYGVAAFHCGYANKSKNAWKLARDYGHHGADILLQKWKRRDLEREEVQCERMHDLSFGLD</sequence>
<dbReference type="Pfam" id="PF14559">
    <property type="entry name" value="TPR_19"/>
    <property type="match status" value="1"/>
</dbReference>
<dbReference type="InterPro" id="IPR051012">
    <property type="entry name" value="CellSynth/LPSAsmb/PSIAsmb"/>
</dbReference>
<keyword evidence="2 3" id="KW-0802">TPR repeat</keyword>
<evidence type="ECO:0000256" key="2">
    <source>
        <dbReference type="ARBA" id="ARBA00022803"/>
    </source>
</evidence>
<gene>
    <name evidence="5" type="ORF">SAMN04488123_102178</name>
</gene>
<dbReference type="PANTHER" id="PTHR45586:SF1">
    <property type="entry name" value="LIPOPOLYSACCHARIDE ASSEMBLY PROTEIN B"/>
    <property type="match status" value="1"/>
</dbReference>
<accession>A0A1G8KLG8</accession>
<dbReference type="PROSITE" id="PS50005">
    <property type="entry name" value="TPR"/>
    <property type="match status" value="1"/>
</dbReference>
<feature type="domain" description="Rhodanese" evidence="4">
    <location>
        <begin position="289"/>
        <end position="328"/>
    </location>
</feature>
<keyword evidence="1" id="KW-0677">Repeat</keyword>
<dbReference type="Proteomes" id="UP000198853">
    <property type="component" value="Unassembled WGS sequence"/>
</dbReference>
<name>A0A1G8KLG8_9BACI</name>
<organism evidence="5 6">
    <name type="scientific">Natribacillus halophilus</name>
    <dbReference type="NCBI Taxonomy" id="549003"/>
    <lineage>
        <taxon>Bacteria</taxon>
        <taxon>Bacillati</taxon>
        <taxon>Bacillota</taxon>
        <taxon>Bacilli</taxon>
        <taxon>Bacillales</taxon>
        <taxon>Bacillaceae</taxon>
        <taxon>Natribacillus</taxon>
    </lineage>
</organism>
<reference evidence="5 6" key="1">
    <citation type="submission" date="2016-10" db="EMBL/GenBank/DDBJ databases">
        <authorList>
            <person name="de Groot N.N."/>
        </authorList>
    </citation>
    <scope>NUCLEOTIDE SEQUENCE [LARGE SCALE GENOMIC DNA]</scope>
    <source>
        <strain evidence="5 6">DSM 21771</strain>
    </source>
</reference>
<dbReference type="PROSITE" id="PS50206">
    <property type="entry name" value="RHODANESE_3"/>
    <property type="match status" value="1"/>
</dbReference>
<evidence type="ECO:0000313" key="6">
    <source>
        <dbReference type="Proteomes" id="UP000198853"/>
    </source>
</evidence>
<evidence type="ECO:0000313" key="5">
    <source>
        <dbReference type="EMBL" id="SDI44226.1"/>
    </source>
</evidence>
<dbReference type="Gene3D" id="1.25.40.10">
    <property type="entry name" value="Tetratricopeptide repeat domain"/>
    <property type="match status" value="2"/>
</dbReference>
<evidence type="ECO:0000256" key="3">
    <source>
        <dbReference type="PROSITE-ProRule" id="PRU00339"/>
    </source>
</evidence>
<dbReference type="OrthoDB" id="600613at2"/>
<dbReference type="InterPro" id="IPR019734">
    <property type="entry name" value="TPR_rpt"/>
</dbReference>